<dbReference type="EMBL" id="PVZS01000028">
    <property type="protein sequence ID" value="PSC03257.1"/>
    <property type="molecule type" value="Genomic_DNA"/>
</dbReference>
<gene>
    <name evidence="2" type="ORF">SLNSH_19560</name>
</gene>
<organism evidence="2 3">
    <name type="scientific">Alsobacter soli</name>
    <dbReference type="NCBI Taxonomy" id="2109933"/>
    <lineage>
        <taxon>Bacteria</taxon>
        <taxon>Pseudomonadati</taxon>
        <taxon>Pseudomonadota</taxon>
        <taxon>Alphaproteobacteria</taxon>
        <taxon>Hyphomicrobiales</taxon>
        <taxon>Alsobacteraceae</taxon>
        <taxon>Alsobacter</taxon>
    </lineage>
</organism>
<sequence>MSRQFNAARFSFAFAVVSLGLTSVAQALPAPFLGNPIKAALAVSADPTGGLEVRSCVVERPVADGLQAGAALLPKAQR</sequence>
<dbReference type="RefSeq" id="WP_106339068.1">
    <property type="nucleotide sequence ID" value="NZ_PVZS01000028.1"/>
</dbReference>
<feature type="chain" id="PRO_5015597346" evidence="1">
    <location>
        <begin position="28"/>
        <end position="78"/>
    </location>
</feature>
<name>A0A2T1HNP4_9HYPH</name>
<evidence type="ECO:0000256" key="1">
    <source>
        <dbReference type="SAM" id="SignalP"/>
    </source>
</evidence>
<evidence type="ECO:0000313" key="2">
    <source>
        <dbReference type="EMBL" id="PSC03257.1"/>
    </source>
</evidence>
<reference evidence="3" key="1">
    <citation type="submission" date="2018-03" db="EMBL/GenBank/DDBJ databases">
        <authorList>
            <person name="Sun L."/>
            <person name="Liu H."/>
            <person name="Chen W."/>
            <person name="Huang K."/>
            <person name="Liu W."/>
            <person name="Gao X."/>
        </authorList>
    </citation>
    <scope>NUCLEOTIDE SEQUENCE [LARGE SCALE GENOMIC DNA]</scope>
    <source>
        <strain evidence="3">SH9</strain>
    </source>
</reference>
<keyword evidence="3" id="KW-1185">Reference proteome</keyword>
<comment type="caution">
    <text evidence="2">The sequence shown here is derived from an EMBL/GenBank/DDBJ whole genome shotgun (WGS) entry which is preliminary data.</text>
</comment>
<keyword evidence="1" id="KW-0732">Signal</keyword>
<dbReference type="Proteomes" id="UP000239772">
    <property type="component" value="Unassembled WGS sequence"/>
</dbReference>
<accession>A0A2T1HNP4</accession>
<feature type="signal peptide" evidence="1">
    <location>
        <begin position="1"/>
        <end position="27"/>
    </location>
</feature>
<dbReference type="AlphaFoldDB" id="A0A2T1HNP4"/>
<protein>
    <submittedName>
        <fullName evidence="2">Uncharacterized protein</fullName>
    </submittedName>
</protein>
<evidence type="ECO:0000313" key="3">
    <source>
        <dbReference type="Proteomes" id="UP000239772"/>
    </source>
</evidence>
<proteinExistence type="predicted"/>